<evidence type="ECO:0000313" key="3">
    <source>
        <dbReference type="Proteomes" id="UP000198211"/>
    </source>
</evidence>
<evidence type="ECO:0000256" key="1">
    <source>
        <dbReference type="SAM" id="MobiDB-lite"/>
    </source>
</evidence>
<evidence type="ECO:0000313" key="2">
    <source>
        <dbReference type="EMBL" id="OWZ10434.1"/>
    </source>
</evidence>
<name>A0A225VZ75_9STRA</name>
<accession>A0A225VZ75</accession>
<dbReference type="AlphaFoldDB" id="A0A225VZ75"/>
<keyword evidence="3" id="KW-1185">Reference proteome</keyword>
<dbReference type="OrthoDB" id="90883at2759"/>
<dbReference type="Proteomes" id="UP000198211">
    <property type="component" value="Unassembled WGS sequence"/>
</dbReference>
<gene>
    <name evidence="2" type="ORF">PHMEG_00016715</name>
</gene>
<organism evidence="2 3">
    <name type="scientific">Phytophthora megakarya</name>
    <dbReference type="NCBI Taxonomy" id="4795"/>
    <lineage>
        <taxon>Eukaryota</taxon>
        <taxon>Sar</taxon>
        <taxon>Stramenopiles</taxon>
        <taxon>Oomycota</taxon>
        <taxon>Peronosporomycetes</taxon>
        <taxon>Peronosporales</taxon>
        <taxon>Peronosporaceae</taxon>
        <taxon>Phytophthora</taxon>
    </lineage>
</organism>
<sequence length="344" mass="38505">MGLQVYGSLPNTVVGLVKQSREELGVLSSDVVSMENQLRSVVGRVNEIETVFSETSERLMYQRSNNSFGYATCPAFSLKLFEYSEIGEGINVHCIPSKHTCYVDSGVELQRLDEEEVEDDYISEADISDEHDSIVTSHNANELGHGIGVDVDESDGEEYQRETVESAQTEENNPTDKVTGGRTMYSKARCGVLYSGKTVEMHHGGNMFVQPASGSNDCLSKILMAIFEVLHQFLPGWGVRPKRGSIHGAKYIGPFKNEAEDENKIRHEISKLKRKIHQKHPVRLDRKGTAGRLGYQVTKLLFWSYWYRKLHSGSSRCCSRVSSGLWVFGADGKPNQLSSKQDKE</sequence>
<reference evidence="3" key="1">
    <citation type="submission" date="2017-03" db="EMBL/GenBank/DDBJ databases">
        <title>Phytopthora megakarya and P. palmivora, two closely related causual agents of cacao black pod achieved similar genome size and gene model numbers by different mechanisms.</title>
        <authorList>
            <person name="Ali S."/>
            <person name="Shao J."/>
            <person name="Larry D.J."/>
            <person name="Kronmiller B."/>
            <person name="Shen D."/>
            <person name="Strem M.D."/>
            <person name="Melnick R.L."/>
            <person name="Guiltinan M.J."/>
            <person name="Tyler B.M."/>
            <person name="Meinhardt L.W."/>
            <person name="Bailey B.A."/>
        </authorList>
    </citation>
    <scope>NUCLEOTIDE SEQUENCE [LARGE SCALE GENOMIC DNA]</scope>
    <source>
        <strain evidence="3">zdho120</strain>
    </source>
</reference>
<proteinExistence type="predicted"/>
<dbReference type="EMBL" id="NBNE01002445">
    <property type="protein sequence ID" value="OWZ10434.1"/>
    <property type="molecule type" value="Genomic_DNA"/>
</dbReference>
<feature type="region of interest" description="Disordered" evidence="1">
    <location>
        <begin position="150"/>
        <end position="181"/>
    </location>
</feature>
<feature type="compositionally biased region" description="Polar residues" evidence="1">
    <location>
        <begin position="165"/>
        <end position="176"/>
    </location>
</feature>
<protein>
    <submittedName>
        <fullName evidence="2">Uncharacterized protein</fullName>
    </submittedName>
</protein>
<comment type="caution">
    <text evidence="2">The sequence shown here is derived from an EMBL/GenBank/DDBJ whole genome shotgun (WGS) entry which is preliminary data.</text>
</comment>